<reference evidence="9 10" key="2">
    <citation type="journal article" date="2014" name="PLoS ONE">
        <title>Evolution of mitochondria reconstructed from the energy metabolism of living bacteria.</title>
        <authorList>
            <person name="Degli Esposti M."/>
            <person name="Chouaia B."/>
            <person name="Comandatore F."/>
            <person name="Crotti E."/>
            <person name="Sassera D."/>
            <person name="Lievens P.M."/>
            <person name="Daffonchio D."/>
            <person name="Bandi C."/>
        </authorList>
    </citation>
    <scope>NUCLEOTIDE SEQUENCE [LARGE SCALE GENOMIC DNA]</scope>
    <source>
        <strain evidence="10">AM169</strain>
    </source>
</reference>
<dbReference type="PANTHER" id="PTHR33693:SF9">
    <property type="entry name" value="TYPE-4 URACIL-DNA GLYCOSYLASE"/>
    <property type="match status" value="1"/>
</dbReference>
<dbReference type="GO" id="GO:0006281">
    <property type="term" value="P:DNA repair"/>
    <property type="evidence" value="ECO:0007669"/>
    <property type="project" value="UniProtKB-KW"/>
</dbReference>
<keyword evidence="1" id="KW-0004">4Fe-4S</keyword>
<keyword evidence="2" id="KW-0479">Metal-binding</keyword>
<protein>
    <submittedName>
        <fullName evidence="9">Uracil-DNA glycosylase, family 4</fullName>
    </submittedName>
</protein>
<keyword evidence="3" id="KW-0227">DNA damage</keyword>
<keyword evidence="5" id="KW-0408">Iron</keyword>
<gene>
    <name evidence="9" type="ORF">SACS_0375</name>
</gene>
<keyword evidence="4" id="KW-0378">Hydrolase</keyword>
<dbReference type="InterPro" id="IPR036895">
    <property type="entry name" value="Uracil-DNA_glycosylase-like_sf"/>
</dbReference>
<keyword evidence="6" id="KW-0411">Iron-sulfur</keyword>
<evidence type="ECO:0000313" key="9">
    <source>
        <dbReference type="EMBL" id="CDG33113.1"/>
    </source>
</evidence>
<dbReference type="SMART" id="SM00986">
    <property type="entry name" value="UDG"/>
    <property type="match status" value="1"/>
</dbReference>
<proteinExistence type="predicted"/>
<accession>A0A7U7G4S6</accession>
<evidence type="ECO:0000313" key="10">
    <source>
        <dbReference type="Proteomes" id="UP000027590"/>
    </source>
</evidence>
<dbReference type="AlphaFoldDB" id="A0A7U7G4S6"/>
<dbReference type="GO" id="GO:0046872">
    <property type="term" value="F:metal ion binding"/>
    <property type="evidence" value="ECO:0007669"/>
    <property type="project" value="UniProtKB-KW"/>
</dbReference>
<dbReference type="SMART" id="SM00987">
    <property type="entry name" value="UreE_C"/>
    <property type="match status" value="1"/>
</dbReference>
<evidence type="ECO:0000259" key="8">
    <source>
        <dbReference type="SMART" id="SM00986"/>
    </source>
</evidence>
<evidence type="ECO:0000256" key="3">
    <source>
        <dbReference type="ARBA" id="ARBA00022763"/>
    </source>
</evidence>
<dbReference type="GO" id="GO:0051539">
    <property type="term" value="F:4 iron, 4 sulfur cluster binding"/>
    <property type="evidence" value="ECO:0007669"/>
    <property type="project" value="UniProtKB-KW"/>
</dbReference>
<dbReference type="Pfam" id="PF03167">
    <property type="entry name" value="UDG"/>
    <property type="match status" value="1"/>
</dbReference>
<reference evidence="9 10" key="1">
    <citation type="journal article" date="2014" name="Genome Biol. Evol.">
        <title>Acetic acid bacteria genomes reveal functional traits for adaptation to life in insect guts.</title>
        <authorList>
            <person name="Chouaia B."/>
            <person name="Gaiarsa S."/>
            <person name="Crotti E."/>
            <person name="Comandatore F."/>
            <person name="Degli Esposti M."/>
            <person name="Ricci I."/>
            <person name="Alma A."/>
            <person name="Favia G."/>
            <person name="Bandi C."/>
            <person name="Daffonchio D."/>
        </authorList>
    </citation>
    <scope>NUCLEOTIDE SEQUENCE [LARGE SCALE GENOMIC DNA]</scope>
    <source>
        <strain evidence="10">AM169</strain>
    </source>
</reference>
<name>A0A7U7G4S6_9PROT</name>
<evidence type="ECO:0000256" key="7">
    <source>
        <dbReference type="ARBA" id="ARBA00023204"/>
    </source>
</evidence>
<evidence type="ECO:0000256" key="2">
    <source>
        <dbReference type="ARBA" id="ARBA00022723"/>
    </source>
</evidence>
<dbReference type="CDD" id="cd10030">
    <property type="entry name" value="UDG-F4_TTUDGA_SPO1dp_like"/>
    <property type="match status" value="1"/>
</dbReference>
<dbReference type="InterPro" id="IPR051536">
    <property type="entry name" value="UDG_Type-4/5"/>
</dbReference>
<dbReference type="InterPro" id="IPR005122">
    <property type="entry name" value="Uracil-DNA_glycosylase-like"/>
</dbReference>
<dbReference type="EMBL" id="CBLY010000002">
    <property type="protein sequence ID" value="CDG33113.1"/>
    <property type="molecule type" value="Genomic_DNA"/>
</dbReference>
<evidence type="ECO:0000256" key="1">
    <source>
        <dbReference type="ARBA" id="ARBA00022485"/>
    </source>
</evidence>
<feature type="domain" description="Uracil-DNA glycosylase-like" evidence="8">
    <location>
        <begin position="126"/>
        <end position="278"/>
    </location>
</feature>
<evidence type="ECO:0000256" key="5">
    <source>
        <dbReference type="ARBA" id="ARBA00023004"/>
    </source>
</evidence>
<dbReference type="Gene3D" id="3.40.470.10">
    <property type="entry name" value="Uracil-DNA glycosylase-like domain"/>
    <property type="match status" value="1"/>
</dbReference>
<organism evidence="9 10">
    <name type="scientific">Parasaccharibacter apium</name>
    <dbReference type="NCBI Taxonomy" id="1510841"/>
    <lineage>
        <taxon>Bacteria</taxon>
        <taxon>Pseudomonadati</taxon>
        <taxon>Pseudomonadota</taxon>
        <taxon>Alphaproteobacteria</taxon>
        <taxon>Acetobacterales</taxon>
        <taxon>Acetobacteraceae</taxon>
        <taxon>Parasaccharibacter</taxon>
    </lineage>
</organism>
<dbReference type="PANTHER" id="PTHR33693">
    <property type="entry name" value="TYPE-5 URACIL-DNA GLYCOSYLASE"/>
    <property type="match status" value="1"/>
</dbReference>
<sequence length="294" mass="31893">MRGCSRPFIPWNCREEISLIMASFPACSAQDALAALRLHQEWGVEAVMEDMPWDVWGESPVLPDRVRARQKAAAPVEKPSASRRVVRGRDEVLADIAAARDVAALLKASQQLPGVGLMRTAKHHLAPVIVEGAPFLLVGDVPNEDEDRHGTLFAGPMGALLDRILASIGLKRSQLSMAPAIPWRPPGGQRASQRDVEACLPILHRAVALARPRRIVTMGSTPAAMLLQNTSRLSQLRGRWHEAHVPGLEGGVPLLPLWHPAQLGETAGRRKALWADMLLLDATLSQEAAQAADS</sequence>
<keyword evidence="7" id="KW-0234">DNA repair</keyword>
<dbReference type="RefSeq" id="WP_081847642.1">
    <property type="nucleotide sequence ID" value="NZ_CBLY010000002.1"/>
</dbReference>
<dbReference type="Proteomes" id="UP000027590">
    <property type="component" value="Unassembled WGS sequence"/>
</dbReference>
<dbReference type="SUPFAM" id="SSF52141">
    <property type="entry name" value="Uracil-DNA glycosylase-like"/>
    <property type="match status" value="1"/>
</dbReference>
<evidence type="ECO:0000256" key="4">
    <source>
        <dbReference type="ARBA" id="ARBA00022801"/>
    </source>
</evidence>
<evidence type="ECO:0000256" key="6">
    <source>
        <dbReference type="ARBA" id="ARBA00023014"/>
    </source>
</evidence>
<dbReference type="GO" id="GO:0097506">
    <property type="term" value="F:deaminated base DNA N-glycosylase activity"/>
    <property type="evidence" value="ECO:0007669"/>
    <property type="project" value="UniProtKB-ARBA"/>
</dbReference>
<comment type="caution">
    <text evidence="9">The sequence shown here is derived from an EMBL/GenBank/DDBJ whole genome shotgun (WGS) entry which is preliminary data.</text>
</comment>